<feature type="transmembrane region" description="Helical" evidence="9">
    <location>
        <begin position="171"/>
        <end position="189"/>
    </location>
</feature>
<dbReference type="Proteomes" id="UP000011518">
    <property type="component" value="Unassembled WGS sequence"/>
</dbReference>
<evidence type="ECO:0000256" key="4">
    <source>
        <dbReference type="ARBA" id="ARBA00022692"/>
    </source>
</evidence>
<evidence type="ECO:0000256" key="6">
    <source>
        <dbReference type="ARBA" id="ARBA00023136"/>
    </source>
</evidence>
<feature type="domain" description="DUF4455" evidence="10">
    <location>
        <begin position="1116"/>
        <end position="1326"/>
    </location>
</feature>
<feature type="region of interest" description="Disordered" evidence="8">
    <location>
        <begin position="1"/>
        <end position="34"/>
    </location>
</feature>
<dbReference type="PANTHER" id="PTHR21444:SF14">
    <property type="entry name" value="COILED-COIL DOMAIN-CONTAINING PROTEIN 180"/>
    <property type="match status" value="1"/>
</dbReference>
<evidence type="ECO:0000256" key="1">
    <source>
        <dbReference type="ARBA" id="ARBA00004651"/>
    </source>
</evidence>
<name>L9L526_TUPCH</name>
<feature type="domain" description="DUF4456" evidence="11">
    <location>
        <begin position="2015"/>
        <end position="2121"/>
    </location>
</feature>
<feature type="transmembrane region" description="Helical" evidence="9">
    <location>
        <begin position="90"/>
        <end position="110"/>
    </location>
</feature>
<feature type="transmembrane region" description="Helical" evidence="9">
    <location>
        <begin position="143"/>
        <end position="164"/>
    </location>
</feature>
<feature type="compositionally biased region" description="Basic and acidic residues" evidence="8">
    <location>
        <begin position="1355"/>
        <end position="1367"/>
    </location>
</feature>
<feature type="transmembrane region" description="Helical" evidence="9">
    <location>
        <begin position="447"/>
        <end position="474"/>
    </location>
</feature>
<comment type="subcellular location">
    <subcellularLocation>
        <location evidence="1">Cell membrane</location>
        <topology evidence="1">Multi-pass membrane protein</topology>
    </subcellularLocation>
</comment>
<proteinExistence type="predicted"/>
<evidence type="ECO:0000256" key="9">
    <source>
        <dbReference type="SAM" id="Phobius"/>
    </source>
</evidence>
<dbReference type="FunCoup" id="L9L526">
    <property type="interactions" value="88"/>
</dbReference>
<evidence type="ECO:0000256" key="8">
    <source>
        <dbReference type="SAM" id="MobiDB-lite"/>
    </source>
</evidence>
<dbReference type="Pfam" id="PF14643">
    <property type="entry name" value="DUF4455"/>
    <property type="match status" value="2"/>
</dbReference>
<evidence type="ECO:0000256" key="7">
    <source>
        <dbReference type="ARBA" id="ARBA00023170"/>
    </source>
</evidence>
<dbReference type="Pfam" id="PF14752">
    <property type="entry name" value="RBP_receptor"/>
    <property type="match status" value="2"/>
</dbReference>
<feature type="transmembrane region" description="Helical" evidence="9">
    <location>
        <begin position="393"/>
        <end position="418"/>
    </location>
</feature>
<evidence type="ECO:0000259" key="11">
    <source>
        <dbReference type="Pfam" id="PF14644"/>
    </source>
</evidence>
<accession>L9L526</accession>
<evidence type="ECO:0000256" key="3">
    <source>
        <dbReference type="ARBA" id="ARBA00022475"/>
    </source>
</evidence>
<feature type="compositionally biased region" description="Low complexity" evidence="8">
    <location>
        <begin position="1368"/>
        <end position="1377"/>
    </location>
</feature>
<feature type="compositionally biased region" description="Acidic residues" evidence="8">
    <location>
        <begin position="1446"/>
        <end position="1459"/>
    </location>
</feature>
<dbReference type="eggNOG" id="ENOG502QT47">
    <property type="taxonomic scope" value="Eukaryota"/>
</dbReference>
<dbReference type="InterPro" id="IPR026612">
    <property type="entry name" value="STRA6-like"/>
</dbReference>
<dbReference type="STRING" id="246437.L9L526"/>
<keyword evidence="3" id="KW-1003">Cell membrane</keyword>
<keyword evidence="13" id="KW-1185">Reference proteome</keyword>
<dbReference type="Pfam" id="PF14644">
    <property type="entry name" value="DUF4456"/>
    <property type="match status" value="1"/>
</dbReference>
<feature type="domain" description="DUF4455" evidence="10">
    <location>
        <begin position="801"/>
        <end position="1064"/>
    </location>
</feature>
<evidence type="ECO:0008006" key="14">
    <source>
        <dbReference type="Google" id="ProtNLM"/>
    </source>
</evidence>
<evidence type="ECO:0000313" key="12">
    <source>
        <dbReference type="EMBL" id="ELW69849.1"/>
    </source>
</evidence>
<keyword evidence="2" id="KW-0813">Transport</keyword>
<feature type="region of interest" description="Disordered" evidence="8">
    <location>
        <begin position="1351"/>
        <end position="1504"/>
    </location>
</feature>
<keyword evidence="6 9" id="KW-0472">Membrane</keyword>
<evidence type="ECO:0000256" key="2">
    <source>
        <dbReference type="ARBA" id="ARBA00022448"/>
    </source>
</evidence>
<dbReference type="InParanoid" id="L9L526"/>
<dbReference type="EMBL" id="KB320515">
    <property type="protein sequence ID" value="ELW69849.1"/>
    <property type="molecule type" value="Genomic_DNA"/>
</dbReference>
<dbReference type="GO" id="GO:0038023">
    <property type="term" value="F:signaling receptor activity"/>
    <property type="evidence" value="ECO:0007669"/>
    <property type="project" value="InterPro"/>
</dbReference>
<feature type="transmembrane region" description="Helical" evidence="9">
    <location>
        <begin position="60"/>
        <end position="78"/>
    </location>
</feature>
<keyword evidence="5 9" id="KW-1133">Transmembrane helix</keyword>
<dbReference type="InterPro" id="IPR028089">
    <property type="entry name" value="DUF4455"/>
</dbReference>
<protein>
    <recommendedName>
        <fullName evidence="14">Coiled-coil domain-containing protein 180</fullName>
    </recommendedName>
</protein>
<evidence type="ECO:0000256" key="5">
    <source>
        <dbReference type="ARBA" id="ARBA00022989"/>
    </source>
</evidence>
<dbReference type="InterPro" id="IPR027914">
    <property type="entry name" value="DUF4456"/>
</dbReference>
<keyword evidence="7" id="KW-0675">Receptor</keyword>
<dbReference type="GO" id="GO:0005886">
    <property type="term" value="C:plasma membrane"/>
    <property type="evidence" value="ECO:0007669"/>
    <property type="project" value="UniProtKB-SubCell"/>
</dbReference>
<reference evidence="13" key="1">
    <citation type="submission" date="2012-07" db="EMBL/GenBank/DDBJ databases">
        <title>Genome of the Chinese tree shrew, a rising model animal genetically related to primates.</title>
        <authorList>
            <person name="Zhang G."/>
            <person name="Fan Y."/>
            <person name="Yao Y."/>
            <person name="Huang Z."/>
        </authorList>
    </citation>
    <scope>NUCLEOTIDE SEQUENCE [LARGE SCALE GENOMIC DNA]</scope>
</reference>
<feature type="compositionally biased region" description="Acidic residues" evidence="8">
    <location>
        <begin position="1466"/>
        <end position="1500"/>
    </location>
</feature>
<gene>
    <name evidence="12" type="ORF">TREES_T100017570</name>
</gene>
<dbReference type="GO" id="GO:0034632">
    <property type="term" value="F:retinol transmembrane transporter activity"/>
    <property type="evidence" value="ECO:0007669"/>
    <property type="project" value="InterPro"/>
</dbReference>
<feature type="transmembrane region" description="Helical" evidence="9">
    <location>
        <begin position="296"/>
        <end position="317"/>
    </location>
</feature>
<feature type="transmembrane region" description="Helical" evidence="9">
    <location>
        <begin position="209"/>
        <end position="227"/>
    </location>
</feature>
<feature type="transmembrane region" description="Helical" evidence="9">
    <location>
        <begin position="359"/>
        <end position="381"/>
    </location>
</feature>
<reference evidence="13" key="2">
    <citation type="journal article" date="2013" name="Nat. Commun.">
        <title>Genome of the Chinese tree shrew.</title>
        <authorList>
            <person name="Fan Y."/>
            <person name="Huang Z.Y."/>
            <person name="Cao C.C."/>
            <person name="Chen C.S."/>
            <person name="Chen Y.X."/>
            <person name="Fan D.D."/>
            <person name="He J."/>
            <person name="Hou H.L."/>
            <person name="Hu L."/>
            <person name="Hu X.T."/>
            <person name="Jiang X.T."/>
            <person name="Lai R."/>
            <person name="Lang Y.S."/>
            <person name="Liang B."/>
            <person name="Liao S.G."/>
            <person name="Mu D."/>
            <person name="Ma Y.Y."/>
            <person name="Niu Y.Y."/>
            <person name="Sun X.Q."/>
            <person name="Xia J.Q."/>
            <person name="Xiao J."/>
            <person name="Xiong Z.Q."/>
            <person name="Xu L."/>
            <person name="Yang L."/>
            <person name="Zhang Y."/>
            <person name="Zhao W."/>
            <person name="Zhao X.D."/>
            <person name="Zheng Y.T."/>
            <person name="Zhou J.M."/>
            <person name="Zhu Y.B."/>
            <person name="Zhang G.J."/>
            <person name="Wang J."/>
            <person name="Yao Y.G."/>
        </authorList>
    </citation>
    <scope>NUCLEOTIDE SEQUENCE [LARGE SCALE GENOMIC DNA]</scope>
</reference>
<feature type="transmembrane region" description="Helical" evidence="9">
    <location>
        <begin position="1095"/>
        <end position="1113"/>
    </location>
</feature>
<dbReference type="PANTHER" id="PTHR21444">
    <property type="entry name" value="COILED-COIL DOMAIN-CONTAINING PROTEIN 180"/>
    <property type="match status" value="1"/>
</dbReference>
<evidence type="ECO:0000313" key="13">
    <source>
        <dbReference type="Proteomes" id="UP000011518"/>
    </source>
</evidence>
<organism evidence="12 13">
    <name type="scientific">Tupaia chinensis</name>
    <name type="common">Chinese tree shrew</name>
    <name type="synonym">Tupaia belangeri chinensis</name>
    <dbReference type="NCBI Taxonomy" id="246437"/>
    <lineage>
        <taxon>Eukaryota</taxon>
        <taxon>Metazoa</taxon>
        <taxon>Chordata</taxon>
        <taxon>Craniata</taxon>
        <taxon>Vertebrata</taxon>
        <taxon>Euteleostomi</taxon>
        <taxon>Mammalia</taxon>
        <taxon>Eutheria</taxon>
        <taxon>Euarchontoglires</taxon>
        <taxon>Scandentia</taxon>
        <taxon>Tupaiidae</taxon>
        <taxon>Tupaia</taxon>
    </lineage>
</organism>
<evidence type="ECO:0000259" key="10">
    <source>
        <dbReference type="Pfam" id="PF14643"/>
    </source>
</evidence>
<keyword evidence="4 9" id="KW-0812">Transmembrane</keyword>
<sequence>MGTTGSALRAVDGKDQSRGPTGRAGKQRAQGASWGSRELELGGTRQLNGTCANSVDMELFLHYSLIPSLFIILVLSFLQRREERRRRNDTFYLLGNHFGIIVPLDFVGTFSNRWSYGVAFGATANKVMFLFSEGYQPLQVPQWAQAFVLLIGGIEVGLSHFPFFACLSSEFRLVSSILGFSYSLIWFAVTVLQISQCPSGQFVGRFEALVFYWPSLLCLLFLLGRFLHMFVKALRVYLGWELQVEEKPILEVHQAEHVKQLLRKPCLPERKKTWFQTRIYEWDPCFQFPSRMIGTIVLAFICLYLFIVIEFCMFVYVRDELDGLEGQMEGYIASMNQTGTLTPVILRVKELISVSKGYLIIHVVQSLCGMMIMYGLVLPVIHNQGLEMLQRLGIGTLTISIVLGIMILQVWIAASFFLQPKLGPADKQKPLALNNRRVFHNFNYFLFFYNVLLGLGACLSRLLISCILGTWLIARIDRTIMQSGYERADMGFSAWIGMLYVDHYHTNPVLVSFCHILITGHRERKLQQVIKYWCLNQSTEAFPGPRLPRSAVQPSAKMSSTGKVSQVQTGKVYQQIFQAQVQLVHSLAASRKGARAYSATPKGGKMPLMKTTEIPVGEMMSLRQQKWVHSLPNDWTTENPVLYKEKETAKREKSQESESTIAAREVRGLTDTIGEPPFSRDQAALGKRERWLCVQLVHSLAASRKGARAYSATPKGGKMPLMKTTEIPVGEMMSLRQQKWVHSLPNDWTTENPVLYKEKETAKREKSQESESTIAAREVRGLTDTIVPEKISTPIRQGKEDHKRRNYESSLAAFQEEIARIGMEMEPLILESGGLFLKKLSESNEDIDRLFVKVENSIDLEDYSSQALLELWDKAVEIFQLQKQEIKELDETLSSLEFSRADKLKSVLKKYVEIIEKTSYLMQPDVHRLINREAMIMNHALLGNRRAIAQLFVNLMEATMQQELDCRHRWQVLVDAWKALKQEALLQSFSEFMTSENVQSPPAVKEEVEAMLKTQNILQQKRLDHLYAICDLLPPNYNKDQLMEWHTFLNSLNKQLGSVNAHQFARSLLAYDLVRLPKRHFISLKAEARIRGTRLVLIFLFLLGEWLTCLFSAPGDNYHVDFMMRIRLLYELTWQECLAQVQNCKKQLLDWKAFTEEEAEMLVNPSFFRMVGKLQSKVEKDLELLDKSFEALAKKTEWQSADLFNYFQEAVRLWEVHQSVLSVQELELERRMEQHRQKHIVENQMQEACFDKLLDQLRQQSHGETLKFHLEKAKDFLRNMKSRYESFHALLTKEVMDYPVIILKELNSYSSALSQHFFVREIFEQNLAGEVIFRIRQPEAHEMYFRQRMRKLRKRQETHMAKSKGEESISGETSSSRSTEETEEKDETQSFTTEEVLSQPGKPALSDRMSEFREGSVQESEEMQVEGEGSSKPSVSQESVMAKEDKEEEATVEEVEEEKEERKEENEEEENEEENKEEENEEEENEEEENEEEENEEEAKEDQYDLSAYEGEAKEENLEKVLHDDVESFTTSSGNTYFVFLSLQEEEGWRRPHSNLSTMFIDDMSSTKFTEQVIIPSKLLLEIKKQIRAGLFEHLEKWFDQCVLNSRVIMTTKVDELDSELELRLHLHQPRTQHVEKDIHNVRAAELLLHQERLDSHCTGVMETLKKERLMFCKFQEEQSARSKNFRRKIYDMEHIFLNATRSQKLVLLSSTLHRELLSYVDVIQVSLRSFRQYLEESLGKLRYTNIEFVKHCRLFSEGGNFSPEEIEFLCHRLEKEASRIEFVESLIMINMEKMESEYLDQANDVINKFESKFHNLSVDLIFIEKIQRLLTNLQVNIKCQVAKSNSQTDRLNSSLEQLQSKIETCRDSKGDKTIGTTEDLLGLIRTWKEKLSQRIQYLNCSLDMVSVSQVVFTDTTLNELEESDILVSSEAFEEEAKGDLVAPESFAQPSRMGKSMIEDPAVEVVKKILHFTRHSKINKIDKKYLVLGDKSPPPAEDFKGIILTLLWESNEHLLAVAEEFYRKERRPVTRPDCMSETFDQCAENINKKILEYQSQADEYHNSCVLELRAQVRRFEEMLPQVCWLVMENFKEHHWKRFCTLMNEIRRQFEEKQTQLEKRKEFTRNYGRIFITSLASFTEKFLLQLDDVVTIDDIQVAKMEHRRQKTSILIRKKLAGLSLEEETEKPLIERGSRKWPGIKPTEVTIQNNILLRKTASITTTKTTLGHLAAIEARDAVYQKYLDLFEEELKTIQDDTTSQMQEAQRWKDCWKRSKTTIEGLYL</sequence>